<dbReference type="PANTHER" id="PTHR33470">
    <property type="entry name" value="OS01G0164075 PROTEIN"/>
    <property type="match status" value="1"/>
</dbReference>
<reference evidence="2" key="1">
    <citation type="submission" date="2017-07" db="EMBL/GenBank/DDBJ databases">
        <title>Taro Niue Genome Assembly and Annotation.</title>
        <authorList>
            <person name="Atibalentja N."/>
            <person name="Keating K."/>
            <person name="Fields C.J."/>
        </authorList>
    </citation>
    <scope>NUCLEOTIDE SEQUENCE</scope>
    <source>
        <strain evidence="2">Niue_2</strain>
        <tissue evidence="2">Leaf</tissue>
    </source>
</reference>
<dbReference type="AlphaFoldDB" id="A0A843TW29"/>
<dbReference type="EMBL" id="NMUH01000173">
    <property type="protein sequence ID" value="MQL73574.1"/>
    <property type="molecule type" value="Genomic_DNA"/>
</dbReference>
<organism evidence="2 3">
    <name type="scientific">Colocasia esculenta</name>
    <name type="common">Wild taro</name>
    <name type="synonym">Arum esculentum</name>
    <dbReference type="NCBI Taxonomy" id="4460"/>
    <lineage>
        <taxon>Eukaryota</taxon>
        <taxon>Viridiplantae</taxon>
        <taxon>Streptophyta</taxon>
        <taxon>Embryophyta</taxon>
        <taxon>Tracheophyta</taxon>
        <taxon>Spermatophyta</taxon>
        <taxon>Magnoliopsida</taxon>
        <taxon>Liliopsida</taxon>
        <taxon>Araceae</taxon>
        <taxon>Aroideae</taxon>
        <taxon>Colocasieae</taxon>
        <taxon>Colocasia</taxon>
    </lineage>
</organism>
<evidence type="ECO:0000313" key="3">
    <source>
        <dbReference type="Proteomes" id="UP000652761"/>
    </source>
</evidence>
<name>A0A843TW29_COLES</name>
<accession>A0A843TW29</accession>
<sequence>MSQYRRVSAVESAGNPVEEATYKCGRFPETTHFNSVDRGHCSWESRLVACRGEGKGNRRPGIMAWAKGLAALQLVVLSVGALSGNSKAFLGGEEAAGVEVIGSPPPPPHKVKAPKPPPPPSPLRYHVAVEGVIYCKTCKLSGYNKYVDASPLPGAVARLECTNSGRRNVTLEATTDKNGYFFLQAPKVSSNTVNKCRVYLVSSPLAYCKKPSNLNGGVKGAKLKYEKIISDGTNDYALYTSGFLQFAPTTSDSCPN</sequence>
<dbReference type="Pfam" id="PF01190">
    <property type="entry name" value="Pollen_Ole_e_1"/>
    <property type="match status" value="1"/>
</dbReference>
<dbReference type="PANTHER" id="PTHR33470:SF22">
    <property type="entry name" value="POLLEN OLE E 1 ALLERGEN AND EXTENSIN FAMILY PROTEIN"/>
    <property type="match status" value="1"/>
</dbReference>
<keyword evidence="3" id="KW-1185">Reference proteome</keyword>
<evidence type="ECO:0000313" key="2">
    <source>
        <dbReference type="EMBL" id="MQL73574.1"/>
    </source>
</evidence>
<dbReference type="GO" id="GO:0071944">
    <property type="term" value="C:cell periphery"/>
    <property type="evidence" value="ECO:0007669"/>
    <property type="project" value="TreeGrafter"/>
</dbReference>
<dbReference type="Proteomes" id="UP000652761">
    <property type="component" value="Unassembled WGS sequence"/>
</dbReference>
<proteinExistence type="predicted"/>
<evidence type="ECO:0000256" key="1">
    <source>
        <dbReference type="ARBA" id="ARBA00022729"/>
    </source>
</evidence>
<keyword evidence="1" id="KW-0732">Signal</keyword>
<comment type="caution">
    <text evidence="2">The sequence shown here is derived from an EMBL/GenBank/DDBJ whole genome shotgun (WGS) entry which is preliminary data.</text>
</comment>
<gene>
    <name evidence="2" type="ORF">Taro_005931</name>
</gene>
<dbReference type="OrthoDB" id="665669at2759"/>
<protein>
    <submittedName>
        <fullName evidence="2">Uncharacterized protein</fullName>
    </submittedName>
</protein>